<protein>
    <recommendedName>
        <fullName evidence="2">DUF6546 domain-containing protein</fullName>
    </recommendedName>
</protein>
<sequence>MPGIFSQPVGKNGPLSIQGSGKHHQEGINSLLLSTAKVALRMPKLETLALWSGDRGTTCAFIYTRNEYWARVEVLKSWEAVAALYSLELIVEHERIQEVIRSCGDAIHHLNLPCQIIQPTSLWQMRVEEN</sequence>
<feature type="domain" description="DUF6546" evidence="2">
    <location>
        <begin position="22"/>
        <end position="118"/>
    </location>
</feature>
<name>A0A2T4H9S6_FUSCU</name>
<dbReference type="Proteomes" id="UP000241587">
    <property type="component" value="Unassembled WGS sequence"/>
</dbReference>
<evidence type="ECO:0000256" key="1">
    <source>
        <dbReference type="SAM" id="MobiDB-lite"/>
    </source>
</evidence>
<dbReference type="AlphaFoldDB" id="A0A2T4H9S6"/>
<gene>
    <name evidence="3" type="ORF">FCULG_00004907</name>
</gene>
<dbReference type="EMBL" id="PVEM01000001">
    <property type="protein sequence ID" value="PTD12556.1"/>
    <property type="molecule type" value="Genomic_DNA"/>
</dbReference>
<proteinExistence type="predicted"/>
<reference evidence="3 4" key="1">
    <citation type="submission" date="2018-02" db="EMBL/GenBank/DDBJ databases">
        <title>Fusarium culmorum secondary metabolites in fungal-bacterial-plant interactions.</title>
        <authorList>
            <person name="Schmidt R."/>
        </authorList>
    </citation>
    <scope>NUCLEOTIDE SEQUENCE [LARGE SCALE GENOMIC DNA]</scope>
    <source>
        <strain evidence="3 4">PV</strain>
    </source>
</reference>
<dbReference type="OrthoDB" id="3728558at2759"/>
<feature type="region of interest" description="Disordered" evidence="1">
    <location>
        <begin position="1"/>
        <end position="22"/>
    </location>
</feature>
<keyword evidence="4" id="KW-1185">Reference proteome</keyword>
<evidence type="ECO:0000313" key="4">
    <source>
        <dbReference type="Proteomes" id="UP000241587"/>
    </source>
</evidence>
<accession>A0A2T4H9S6</accession>
<dbReference type="InterPro" id="IPR046676">
    <property type="entry name" value="DUF6546"/>
</dbReference>
<dbReference type="OMA" id="YWARVEV"/>
<comment type="caution">
    <text evidence="3">The sequence shown here is derived from an EMBL/GenBank/DDBJ whole genome shotgun (WGS) entry which is preliminary data.</text>
</comment>
<organism evidence="3 4">
    <name type="scientific">Fusarium culmorum</name>
    <dbReference type="NCBI Taxonomy" id="5516"/>
    <lineage>
        <taxon>Eukaryota</taxon>
        <taxon>Fungi</taxon>
        <taxon>Dikarya</taxon>
        <taxon>Ascomycota</taxon>
        <taxon>Pezizomycotina</taxon>
        <taxon>Sordariomycetes</taxon>
        <taxon>Hypocreomycetidae</taxon>
        <taxon>Hypocreales</taxon>
        <taxon>Nectriaceae</taxon>
        <taxon>Fusarium</taxon>
    </lineage>
</organism>
<dbReference type="Pfam" id="PF20183">
    <property type="entry name" value="DUF6546"/>
    <property type="match status" value="1"/>
</dbReference>
<evidence type="ECO:0000313" key="3">
    <source>
        <dbReference type="EMBL" id="PTD12556.1"/>
    </source>
</evidence>
<evidence type="ECO:0000259" key="2">
    <source>
        <dbReference type="Pfam" id="PF20183"/>
    </source>
</evidence>